<dbReference type="PROSITE" id="PS51257">
    <property type="entry name" value="PROKAR_LIPOPROTEIN"/>
    <property type="match status" value="1"/>
</dbReference>
<evidence type="ECO:0000313" key="1">
    <source>
        <dbReference type="EMBL" id="AZJ33341.1"/>
    </source>
</evidence>
<proteinExistence type="predicted"/>
<dbReference type="Proteomes" id="UP000269693">
    <property type="component" value="Chromosome"/>
</dbReference>
<accession>A0ABN5TBL4</accession>
<name>A0ABN5TBL4_9FLAO</name>
<reference evidence="1 2" key="1">
    <citation type="submission" date="2018-09" db="EMBL/GenBank/DDBJ databases">
        <title>Insights into the microbiota of Asian seabass (Lates calcarifer) with tenacibaculosis symptoms and description of sp. nov. Tenacibaculum singaporense.</title>
        <authorList>
            <person name="Miyake S."/>
            <person name="Soh M."/>
            <person name="Azman M.N."/>
            <person name="Ngoh S.Y."/>
            <person name="Orban L."/>
            <person name="Seedorf H."/>
        </authorList>
    </citation>
    <scope>NUCLEOTIDE SEQUENCE [LARGE SCALE GENOMIC DNA]</scope>
    <source>
        <strain evidence="1 2">DSM 13764</strain>
    </source>
</reference>
<protein>
    <recommendedName>
        <fullName evidence="3">DUF2268 domain-containing protein</fullName>
    </recommendedName>
</protein>
<sequence>MRKIYGIAMLFLVLMACKKEEKEKLIYTQDVDNYWKAYDKITSTKDSVLQSKYLKEEFLDKASIGQKTMFKVRNCTPQEYIENINDYPKFWNSIKENTIKSKGLSSEIDNGLQKLKQIYPDLKPAKVYFTVGAFRTGGTAVDSLVIFGVDMQMLDENINTSELKKSLDNVKKFQKTNPINNVKFTGVHEFVHTQQKPFSTESLLVASLYEGVAEFVAEKALGEKSSMEGIEYGKKNTQVIKDQFEIEMFNKAYSYWLWSSMSNKFNQRDLGYFIGYKIAEKYYDDFDKDKNLAIKNLIELDYGNNETIIEFVDSVKFFDKPISEIRKENEKHRPYVVSIKEFKNNDTDVDPAIKTLTIEFSKPMNEKIMNLRLGPLGESNLLSVTSFKGWSKDKTKLVYEVSLKSNLRQQLLVSDVFQSNKGYPLQPYLIDITTK</sequence>
<organism evidence="1 2">
    <name type="scientific">Tenacibaculum mesophilum</name>
    <dbReference type="NCBI Taxonomy" id="104268"/>
    <lineage>
        <taxon>Bacteria</taxon>
        <taxon>Pseudomonadati</taxon>
        <taxon>Bacteroidota</taxon>
        <taxon>Flavobacteriia</taxon>
        <taxon>Flavobacteriales</taxon>
        <taxon>Flavobacteriaceae</taxon>
        <taxon>Tenacibaculum</taxon>
    </lineage>
</organism>
<keyword evidence="2" id="KW-1185">Reference proteome</keyword>
<evidence type="ECO:0000313" key="2">
    <source>
        <dbReference type="Proteomes" id="UP000269693"/>
    </source>
</evidence>
<dbReference type="RefSeq" id="WP_083574773.1">
    <property type="nucleotide sequence ID" value="NZ_CP032544.1"/>
</dbReference>
<evidence type="ECO:0008006" key="3">
    <source>
        <dbReference type="Google" id="ProtNLM"/>
    </source>
</evidence>
<gene>
    <name evidence="1" type="ORF">D6200_12525</name>
</gene>
<dbReference type="EMBL" id="CP032544">
    <property type="protein sequence ID" value="AZJ33341.1"/>
    <property type="molecule type" value="Genomic_DNA"/>
</dbReference>